<feature type="compositionally biased region" description="Acidic residues" evidence="1">
    <location>
        <begin position="56"/>
        <end position="67"/>
    </location>
</feature>
<feature type="domain" description="SF4 helicase" evidence="2">
    <location>
        <begin position="369"/>
        <end position="633"/>
    </location>
</feature>
<dbReference type="GO" id="GO:0043139">
    <property type="term" value="F:5'-3' DNA helicase activity"/>
    <property type="evidence" value="ECO:0007669"/>
    <property type="project" value="InterPro"/>
</dbReference>
<dbReference type="GO" id="GO:0005739">
    <property type="term" value="C:mitochondrion"/>
    <property type="evidence" value="ECO:0007669"/>
    <property type="project" value="TreeGrafter"/>
</dbReference>
<accession>A0A914YT61</accession>
<dbReference type="GO" id="GO:0005524">
    <property type="term" value="F:ATP binding"/>
    <property type="evidence" value="ECO:0007669"/>
    <property type="project" value="InterPro"/>
</dbReference>
<dbReference type="GO" id="GO:0003697">
    <property type="term" value="F:single-stranded DNA binding"/>
    <property type="evidence" value="ECO:0007669"/>
    <property type="project" value="InterPro"/>
</dbReference>
<dbReference type="Pfam" id="PF13481">
    <property type="entry name" value="AAA_25"/>
    <property type="match status" value="1"/>
</dbReference>
<dbReference type="AlphaFoldDB" id="A0A914YT61"/>
<name>A0A914YT61_9BILA</name>
<keyword evidence="3" id="KW-1185">Reference proteome</keyword>
<dbReference type="Proteomes" id="UP000887577">
    <property type="component" value="Unplaced"/>
</dbReference>
<proteinExistence type="predicted"/>
<evidence type="ECO:0000313" key="4">
    <source>
        <dbReference type="WBParaSite" id="PSU_v2.g335.t1"/>
    </source>
</evidence>
<dbReference type="PROSITE" id="PS51199">
    <property type="entry name" value="SF4_HELICASE"/>
    <property type="match status" value="1"/>
</dbReference>
<evidence type="ECO:0000259" key="2">
    <source>
        <dbReference type="PROSITE" id="PS51199"/>
    </source>
</evidence>
<evidence type="ECO:0000256" key="1">
    <source>
        <dbReference type="SAM" id="MobiDB-lite"/>
    </source>
</evidence>
<feature type="region of interest" description="Disordered" evidence="1">
    <location>
        <begin position="1"/>
        <end position="67"/>
    </location>
</feature>
<dbReference type="InterPro" id="IPR007694">
    <property type="entry name" value="DNA_helicase_DnaB-like_C"/>
</dbReference>
<dbReference type="Gene3D" id="3.40.50.300">
    <property type="entry name" value="P-loop containing nucleotide triphosphate hydrolases"/>
    <property type="match status" value="1"/>
</dbReference>
<dbReference type="InterPro" id="IPR027417">
    <property type="entry name" value="P-loop_NTPase"/>
</dbReference>
<dbReference type="GO" id="GO:0006264">
    <property type="term" value="P:mitochondrial DNA replication"/>
    <property type="evidence" value="ECO:0007669"/>
    <property type="project" value="TreeGrafter"/>
</dbReference>
<organism evidence="3 4">
    <name type="scientific">Panagrolaimus superbus</name>
    <dbReference type="NCBI Taxonomy" id="310955"/>
    <lineage>
        <taxon>Eukaryota</taxon>
        <taxon>Metazoa</taxon>
        <taxon>Ecdysozoa</taxon>
        <taxon>Nematoda</taxon>
        <taxon>Chromadorea</taxon>
        <taxon>Rhabditida</taxon>
        <taxon>Tylenchina</taxon>
        <taxon>Panagrolaimomorpha</taxon>
        <taxon>Panagrolaimoidea</taxon>
        <taxon>Panagrolaimidae</taxon>
        <taxon>Panagrolaimus</taxon>
    </lineage>
</organism>
<dbReference type="PANTHER" id="PTHR12873">
    <property type="entry name" value="T7-LIKE MITOCHONDRIAL DNA HELICASE"/>
    <property type="match status" value="1"/>
</dbReference>
<evidence type="ECO:0000313" key="3">
    <source>
        <dbReference type="Proteomes" id="UP000887577"/>
    </source>
</evidence>
<dbReference type="InterPro" id="IPR027032">
    <property type="entry name" value="Twinkle-like"/>
</dbReference>
<protein>
    <submittedName>
        <fullName evidence="4">SF4 helicase domain-containing protein</fullName>
    </submittedName>
</protein>
<dbReference type="PANTHER" id="PTHR12873:SF0">
    <property type="entry name" value="TWINKLE MTDNA HELICASE"/>
    <property type="match status" value="1"/>
</dbReference>
<reference evidence="4" key="1">
    <citation type="submission" date="2022-11" db="UniProtKB">
        <authorList>
            <consortium name="WormBaseParasite"/>
        </authorList>
    </citation>
    <scope>IDENTIFICATION</scope>
</reference>
<dbReference type="WBParaSite" id="PSU_v2.g335.t1">
    <property type="protein sequence ID" value="PSU_v2.g335.t1"/>
    <property type="gene ID" value="PSU_v2.g335"/>
</dbReference>
<sequence length="635" mass="72844">MDSGRFTSRSSAREERARKRRIKALFRADENDGNNSPGTSQIEDEEEEEVYRGIENSDDEEGDDDNDDLFMLPCLAERLSARGNNGVGSGAGIGGGMVENDDSGDSVIVPSNGGGRHSYHHQPPDPNIRLIWQDAIDLGEIRNVQDQSDFRSLRIQLGIDRIPSDTLSRYHLKGHMDSYEQPAICYPRYFGPSGRTRTPGGLKLIRRIGDKLEKENYPESENDYGKSRFSGIFGYHMVTPSDRRVIITTNERDALAVYAATGGLLCLALPNAEKLDHSVIPFLEDFETIHFWFPAIHEKYARDYASYLSGARCYIITKKERPIELIREERIKEIKRAIHEEAVRVRNPGFRCINDVREDVKNEIIQSKTKMAGFAQWKRFDVLNHYLKGFRPSELTVLTGGTGTGKTTFVCEYSLDLYAQGVRTLFCSFEMPEEKILKWMLVQLPLHRVENHPSVEMWLDRFERTKGDLIVMKTDEFRDKTVTEIANAIREQVIAGGIQHVVIDNLQFLVNLATLHNDKTSAIERYHQQDRFVGLLRSLATDYRIHITLVVHPRKVEGEEIDINHIGGSSRVIQEADNVLAIQRHRDEIDKRKFRKFLYILKNRYGMRRIESDQIEMVFAPSTYTHTLIDYAQTK</sequence>
<dbReference type="SUPFAM" id="SSF52540">
    <property type="entry name" value="P-loop containing nucleoside triphosphate hydrolases"/>
    <property type="match status" value="1"/>
</dbReference>